<dbReference type="RefSeq" id="WP_195607606.1">
    <property type="nucleotide sequence ID" value="NZ_CALICV010000034.1"/>
</dbReference>
<evidence type="ECO:0000313" key="2">
    <source>
        <dbReference type="EMBL" id="ALP93832.1"/>
    </source>
</evidence>
<reference evidence="2 3" key="1">
    <citation type="journal article" date="2015" name="Nat. Commun.">
        <title>Production of butyrate from lysine and the Amadori product fructoselysine by a human gut commensal.</title>
        <authorList>
            <person name="Bui T.P."/>
            <person name="Ritari J."/>
            <person name="Boeren S."/>
            <person name="de Waard P."/>
            <person name="Plugge C.M."/>
            <person name="de Vos W.M."/>
        </authorList>
    </citation>
    <scope>NUCLEOTIDE SEQUENCE [LARGE SCALE GENOMIC DNA]</scope>
    <source>
        <strain evidence="2 3">AF211</strain>
    </source>
</reference>
<name>A0A0S2W381_9FIRM</name>
<dbReference type="KEGG" id="ibu:IB211_01439c"/>
<sequence>MMFQMSLLDAMYMQTNCPCLSDLRRLHDWQKARLARSLERIPPEAASLHEWNDALEYLAKGPPQQTREAARALLITALSVPADGADGAYRPPRFSPRSQNIQTNEEDAST</sequence>
<proteinExistence type="predicted"/>
<evidence type="ECO:0000313" key="3">
    <source>
        <dbReference type="Proteomes" id="UP000064844"/>
    </source>
</evidence>
<dbReference type="EMBL" id="CP011307">
    <property type="protein sequence ID" value="ALP93832.1"/>
    <property type="molecule type" value="Genomic_DNA"/>
</dbReference>
<reference evidence="3" key="2">
    <citation type="submission" date="2015-04" db="EMBL/GenBank/DDBJ databases">
        <title>A butyrogenic pathway from the amino acid lysine in a human gut commensal.</title>
        <authorList>
            <person name="de Vos W.M."/>
            <person name="Bui N.T.P."/>
            <person name="Plugge C.M."/>
            <person name="Ritari J."/>
        </authorList>
    </citation>
    <scope>NUCLEOTIDE SEQUENCE [LARGE SCALE GENOMIC DNA]</scope>
    <source>
        <strain evidence="3">AF211</strain>
    </source>
</reference>
<feature type="region of interest" description="Disordered" evidence="1">
    <location>
        <begin position="83"/>
        <end position="110"/>
    </location>
</feature>
<gene>
    <name evidence="2" type="ORF">IB211_01439c</name>
</gene>
<dbReference type="STRING" id="1297617.IB211_01439c"/>
<dbReference type="AlphaFoldDB" id="A0A0S2W381"/>
<protein>
    <submittedName>
        <fullName evidence="2">Uncharacterized protein</fullName>
    </submittedName>
</protein>
<evidence type="ECO:0000256" key="1">
    <source>
        <dbReference type="SAM" id="MobiDB-lite"/>
    </source>
</evidence>
<keyword evidence="3" id="KW-1185">Reference proteome</keyword>
<accession>A0A0S2W381</accession>
<dbReference type="Proteomes" id="UP000064844">
    <property type="component" value="Chromosome"/>
</dbReference>
<organism evidence="2 3">
    <name type="scientific">Intestinimonas butyriciproducens</name>
    <dbReference type="NCBI Taxonomy" id="1297617"/>
    <lineage>
        <taxon>Bacteria</taxon>
        <taxon>Bacillati</taxon>
        <taxon>Bacillota</taxon>
        <taxon>Clostridia</taxon>
        <taxon>Eubacteriales</taxon>
        <taxon>Intestinimonas</taxon>
    </lineage>
</organism>